<reference evidence="2 3" key="1">
    <citation type="submission" date="2015-04" db="EMBL/GenBank/DDBJ databases">
        <title>The draft genome sequence of Fusarium langsethiae, a T-2/HT-2 mycotoxin producer.</title>
        <authorList>
            <person name="Lysoe E."/>
            <person name="Divon H.H."/>
            <person name="Terzi V."/>
            <person name="Orru L."/>
            <person name="Lamontanara A."/>
            <person name="Kolseth A.-K."/>
            <person name="Frandsen R.J."/>
            <person name="Nielsen K."/>
            <person name="Thrane U."/>
        </authorList>
    </citation>
    <scope>NUCLEOTIDE SEQUENCE [LARGE SCALE GENOMIC DNA]</scope>
    <source>
        <strain evidence="2 3">Fl201059</strain>
    </source>
</reference>
<protein>
    <submittedName>
        <fullName evidence="2">Uncharacterized protein</fullName>
    </submittedName>
</protein>
<organism evidence="2 3">
    <name type="scientific">Fusarium langsethiae</name>
    <dbReference type="NCBI Taxonomy" id="179993"/>
    <lineage>
        <taxon>Eukaryota</taxon>
        <taxon>Fungi</taxon>
        <taxon>Dikarya</taxon>
        <taxon>Ascomycota</taxon>
        <taxon>Pezizomycotina</taxon>
        <taxon>Sordariomycetes</taxon>
        <taxon>Hypocreomycetidae</taxon>
        <taxon>Hypocreales</taxon>
        <taxon>Nectriaceae</taxon>
        <taxon>Fusarium</taxon>
    </lineage>
</organism>
<evidence type="ECO:0000256" key="1">
    <source>
        <dbReference type="SAM" id="MobiDB-lite"/>
    </source>
</evidence>
<sequence length="357" mass="40154">MKQHAWLSITDYSPPTTPKYLPKRKFMHSGPTTPRDNSFLEHSLLPSRPPPTIPAVVPSLQPAVSGHPNKRPKQASATTGSVDNHPSHSGTKTDGTWIEGQQKRSRAISSAVQNKRGLLGTPHRGHTGEIEFDEVYQVGQTEPRYTIAKYDEHWYILGCAEHGKCYATDHPIRSAVNHMVAHDLPRATYEAAIKRLGTKVLNCDKELVELNNKHLTNPPIISQLDPMPGKVYKIFVNELKAFYGIAVLSWSDSGQSSRLPNVKATSLICDIPTCYRYDKGTKAVQWSPKYSPREIYGLARKYPVILFDENLYTPQRTVRWLPLHDFQVYVSGDNVCHKETVESFISSNSNVLKLEVD</sequence>
<feature type="compositionally biased region" description="Polar residues" evidence="1">
    <location>
        <begin position="75"/>
        <end position="94"/>
    </location>
</feature>
<dbReference type="Proteomes" id="UP000037904">
    <property type="component" value="Unassembled WGS sequence"/>
</dbReference>
<evidence type="ECO:0000313" key="3">
    <source>
        <dbReference type="Proteomes" id="UP000037904"/>
    </source>
</evidence>
<accession>A0A0M9ELY3</accession>
<name>A0A0M9ELY3_FUSLA</name>
<feature type="region of interest" description="Disordered" evidence="1">
    <location>
        <begin position="1"/>
        <end position="126"/>
    </location>
</feature>
<evidence type="ECO:0000313" key="2">
    <source>
        <dbReference type="EMBL" id="KPA35366.1"/>
    </source>
</evidence>
<gene>
    <name evidence="2" type="ORF">FLAG1_11935</name>
</gene>
<comment type="caution">
    <text evidence="2">The sequence shown here is derived from an EMBL/GenBank/DDBJ whole genome shotgun (WGS) entry which is preliminary data.</text>
</comment>
<dbReference type="AlphaFoldDB" id="A0A0M9ELY3"/>
<proteinExistence type="predicted"/>
<dbReference type="EMBL" id="JXCE01001197">
    <property type="protein sequence ID" value="KPA35366.1"/>
    <property type="molecule type" value="Genomic_DNA"/>
</dbReference>
<keyword evidence="3" id="KW-1185">Reference proteome</keyword>